<evidence type="ECO:0000256" key="11">
    <source>
        <dbReference type="SAM" id="MobiDB-lite"/>
    </source>
</evidence>
<dbReference type="Gene3D" id="3.40.50.2300">
    <property type="match status" value="2"/>
</dbReference>
<evidence type="ECO:0000259" key="14">
    <source>
        <dbReference type="Pfam" id="PF07562"/>
    </source>
</evidence>
<evidence type="ECO:0000256" key="4">
    <source>
        <dbReference type="ARBA" id="ARBA00022692"/>
    </source>
</evidence>
<feature type="signal peptide" evidence="12">
    <location>
        <begin position="1"/>
        <end position="26"/>
    </location>
</feature>
<dbReference type="Pfam" id="PF01094">
    <property type="entry name" value="ANF_receptor"/>
    <property type="match status" value="1"/>
</dbReference>
<evidence type="ECO:0000256" key="3">
    <source>
        <dbReference type="ARBA" id="ARBA00022475"/>
    </source>
</evidence>
<evidence type="ECO:0000313" key="15">
    <source>
        <dbReference type="EMBL" id="CAH1229845.1"/>
    </source>
</evidence>
<feature type="region of interest" description="Disordered" evidence="11">
    <location>
        <begin position="583"/>
        <end position="606"/>
    </location>
</feature>
<keyword evidence="6" id="KW-0297">G-protein coupled receptor</keyword>
<name>A0A8J9YK45_BRALA</name>
<evidence type="ECO:0000256" key="10">
    <source>
        <dbReference type="ARBA" id="ARBA00023224"/>
    </source>
</evidence>
<dbReference type="EMBL" id="OV696686">
    <property type="protein sequence ID" value="CAH1229845.1"/>
    <property type="molecule type" value="Genomic_DNA"/>
</dbReference>
<evidence type="ECO:0000256" key="2">
    <source>
        <dbReference type="ARBA" id="ARBA00007242"/>
    </source>
</evidence>
<comment type="subcellular location">
    <subcellularLocation>
        <location evidence="1">Cell membrane</location>
        <topology evidence="1">Multi-pass membrane protein</topology>
    </subcellularLocation>
</comment>
<dbReference type="InterPro" id="IPR001828">
    <property type="entry name" value="ANF_lig-bd_rcpt"/>
</dbReference>
<evidence type="ECO:0000256" key="7">
    <source>
        <dbReference type="ARBA" id="ARBA00023136"/>
    </source>
</evidence>
<dbReference type="InterPro" id="IPR000337">
    <property type="entry name" value="GPCR_3"/>
</dbReference>
<feature type="domain" description="Receptor ligand binding region" evidence="13">
    <location>
        <begin position="69"/>
        <end position="459"/>
    </location>
</feature>
<evidence type="ECO:0000256" key="1">
    <source>
        <dbReference type="ARBA" id="ARBA00004651"/>
    </source>
</evidence>
<evidence type="ECO:0000259" key="13">
    <source>
        <dbReference type="Pfam" id="PF01094"/>
    </source>
</evidence>
<evidence type="ECO:0000256" key="9">
    <source>
        <dbReference type="ARBA" id="ARBA00023180"/>
    </source>
</evidence>
<organism evidence="15 16">
    <name type="scientific">Branchiostoma lanceolatum</name>
    <name type="common">Common lancelet</name>
    <name type="synonym">Amphioxus lanceolatum</name>
    <dbReference type="NCBI Taxonomy" id="7740"/>
    <lineage>
        <taxon>Eukaryota</taxon>
        <taxon>Metazoa</taxon>
        <taxon>Chordata</taxon>
        <taxon>Cephalochordata</taxon>
        <taxon>Leptocardii</taxon>
        <taxon>Amphioxiformes</taxon>
        <taxon>Branchiostomatidae</taxon>
        <taxon>Branchiostoma</taxon>
    </lineage>
</organism>
<dbReference type="Gene3D" id="2.10.50.30">
    <property type="entry name" value="GPCR, family 3, nine cysteines domain"/>
    <property type="match status" value="1"/>
</dbReference>
<feature type="region of interest" description="Disordered" evidence="11">
    <location>
        <begin position="507"/>
        <end position="527"/>
    </location>
</feature>
<feature type="chain" id="PRO_5035432524" evidence="12">
    <location>
        <begin position="27"/>
        <end position="606"/>
    </location>
</feature>
<dbReference type="Pfam" id="PF07562">
    <property type="entry name" value="NCD3G"/>
    <property type="match status" value="1"/>
</dbReference>
<evidence type="ECO:0000256" key="5">
    <source>
        <dbReference type="ARBA" id="ARBA00022989"/>
    </source>
</evidence>
<dbReference type="GO" id="GO:0004930">
    <property type="term" value="F:G protein-coupled receptor activity"/>
    <property type="evidence" value="ECO:0007669"/>
    <property type="project" value="UniProtKB-KW"/>
</dbReference>
<keyword evidence="10" id="KW-0807">Transducer</keyword>
<keyword evidence="4" id="KW-0812">Transmembrane</keyword>
<dbReference type="FunFam" id="2.10.50.30:FF:000001">
    <property type="entry name" value="metabotropic glutamate receptor 1"/>
    <property type="match status" value="1"/>
</dbReference>
<proteinExistence type="inferred from homology"/>
<reference evidence="15" key="1">
    <citation type="submission" date="2022-01" db="EMBL/GenBank/DDBJ databases">
        <authorList>
            <person name="Braso-Vives M."/>
        </authorList>
    </citation>
    <scope>NUCLEOTIDE SEQUENCE</scope>
</reference>
<dbReference type="FunFam" id="3.40.50.2300:FF:000145">
    <property type="entry name" value="Glutamate receptor, metabotropic"/>
    <property type="match status" value="1"/>
</dbReference>
<dbReference type="PROSITE" id="PS00980">
    <property type="entry name" value="G_PROTEIN_RECEP_F3_2"/>
    <property type="match status" value="1"/>
</dbReference>
<sequence>MTGEKLSLSFLLLSVYYFSLLSVGSSREHGVHVKRVLIEGDIHLGGLLPIHEPGPGGECGHVSVPGVQALEAMLFAIDKVNRDSSLLPGISLGVHVVDTCNDPLRSVQGAMTFVHQDRGPEEAYCVDGSRPRHRKHKQPVCVIGPASRKEAPHVVAELLGLFKVPQITFSSTTSGLLPEFEYFFQTAPSETTQAAVLSDIMKALGWNYVSLVVTDGRYYEQNADAFQEEAKKSGRGICIASYQNIPQDADADDIDRVIQRLLSSPRAVGVVVFSTAQQASSLLAAAERMDAAGRFVWLGGETWHRNDVLAASRGESVITLAHDQESVQLKEFAEYFSKLRIHNNRRNPWFGEYWEHHIKCVSASLSQGGVGEPCTCTVPTGEEDITVSQHKWARGVLDAVTVVSRALHHMLQEVCPRGRHGHRQCQEMSNQLDTELLRKFIANVTFTVARGEKVKFDSTRITPLSLPERFNVFSIHNKGGNTRFQAVGQWNGFSPSPLGLNPQSIRWPGHSKDNENAASSSVQEEGTVLKENDIPKSVCSDPCLPGERKMYQSGDTCCWVCARCATGEYLKDDVTCEECPEGQRANQDFSACEPTNEGENADDIDD</sequence>
<accession>A0A8J9YK45</accession>
<comment type="similarity">
    <text evidence="2">Belongs to the G-protein coupled receptor 3 family.</text>
</comment>
<dbReference type="AlphaFoldDB" id="A0A8J9YK45"/>
<evidence type="ECO:0000256" key="12">
    <source>
        <dbReference type="SAM" id="SignalP"/>
    </source>
</evidence>
<dbReference type="GO" id="GO:0005886">
    <property type="term" value="C:plasma membrane"/>
    <property type="evidence" value="ECO:0007669"/>
    <property type="project" value="UniProtKB-SubCell"/>
</dbReference>
<keyword evidence="12" id="KW-0732">Signal</keyword>
<dbReference type="InterPro" id="IPR011500">
    <property type="entry name" value="GPCR_3_9-Cys_dom"/>
</dbReference>
<evidence type="ECO:0000313" key="16">
    <source>
        <dbReference type="Proteomes" id="UP000838412"/>
    </source>
</evidence>
<dbReference type="PANTHER" id="PTHR24060">
    <property type="entry name" value="METABOTROPIC GLUTAMATE RECEPTOR"/>
    <property type="match status" value="1"/>
</dbReference>
<keyword evidence="8" id="KW-0675">Receptor</keyword>
<dbReference type="InterPro" id="IPR050726">
    <property type="entry name" value="mGluR"/>
</dbReference>
<dbReference type="InterPro" id="IPR028082">
    <property type="entry name" value="Peripla_BP_I"/>
</dbReference>
<keyword evidence="3" id="KW-1003">Cell membrane</keyword>
<dbReference type="InterPro" id="IPR017979">
    <property type="entry name" value="GPCR_3_CS"/>
</dbReference>
<keyword evidence="5" id="KW-1133">Transmembrane helix</keyword>
<keyword evidence="7" id="KW-0472">Membrane</keyword>
<dbReference type="OrthoDB" id="425344at2759"/>
<keyword evidence="9" id="KW-0325">Glycoprotein</keyword>
<dbReference type="InterPro" id="IPR038550">
    <property type="entry name" value="GPCR_3_9-Cys_sf"/>
</dbReference>
<dbReference type="PRINTS" id="PR00248">
    <property type="entry name" value="GPCRMGR"/>
</dbReference>
<evidence type="ECO:0000256" key="8">
    <source>
        <dbReference type="ARBA" id="ARBA00023170"/>
    </source>
</evidence>
<feature type="domain" description="GPCR family 3 nine cysteines" evidence="14">
    <location>
        <begin position="534"/>
        <end position="584"/>
    </location>
</feature>
<keyword evidence="16" id="KW-1185">Reference proteome</keyword>
<protein>
    <submittedName>
        <fullName evidence="15">GRM7 protein</fullName>
    </submittedName>
</protein>
<dbReference type="SUPFAM" id="SSF53822">
    <property type="entry name" value="Periplasmic binding protein-like I"/>
    <property type="match status" value="1"/>
</dbReference>
<gene>
    <name evidence="15" type="primary">GRM7</name>
    <name evidence="15" type="ORF">BLAG_LOCUS910</name>
</gene>
<dbReference type="Proteomes" id="UP000838412">
    <property type="component" value="Chromosome 1"/>
</dbReference>
<evidence type="ECO:0000256" key="6">
    <source>
        <dbReference type="ARBA" id="ARBA00023040"/>
    </source>
</evidence>